<keyword evidence="4" id="KW-1185">Reference proteome</keyword>
<gene>
    <name evidence="3" type="ORF">RG540_CH27190</name>
</gene>
<name>A0A068SV24_NEOGA</name>
<dbReference type="AlphaFoldDB" id="A0A068SV24"/>
<comment type="function">
    <text evidence="2">Antitoxin component of a type II toxin-antitoxin (TA) system.</text>
</comment>
<dbReference type="NCBIfam" id="TIGR01552">
    <property type="entry name" value="phd_fam"/>
    <property type="match status" value="1"/>
</dbReference>
<proteinExistence type="inferred from homology"/>
<dbReference type="eggNOG" id="COG2161">
    <property type="taxonomic scope" value="Bacteria"/>
</dbReference>
<dbReference type="Pfam" id="PF02604">
    <property type="entry name" value="PhdYeFM_antitox"/>
    <property type="match status" value="1"/>
</dbReference>
<dbReference type="Gene3D" id="6.10.250.330">
    <property type="match status" value="1"/>
</dbReference>
<dbReference type="KEGG" id="ngg:RG540_CH27190"/>
<organism evidence="3 4">
    <name type="scientific">Neorhizobium galegae bv. orientalis str. HAMBI 540</name>
    <dbReference type="NCBI Taxonomy" id="1028800"/>
    <lineage>
        <taxon>Bacteria</taxon>
        <taxon>Pseudomonadati</taxon>
        <taxon>Pseudomonadota</taxon>
        <taxon>Alphaproteobacteria</taxon>
        <taxon>Hyphomicrobiales</taxon>
        <taxon>Rhizobiaceae</taxon>
        <taxon>Rhizobium/Agrobacterium group</taxon>
        <taxon>Neorhizobium</taxon>
    </lineage>
</organism>
<dbReference type="PATRIC" id="fig|1028800.3.peg.2749"/>
<dbReference type="InterPro" id="IPR051405">
    <property type="entry name" value="phD/YefM_antitoxin"/>
</dbReference>
<reference evidence="4" key="1">
    <citation type="journal article" date="2014" name="BMC Genomics">
        <title>Genome sequencing of two Neorhizobium galegae strains reveals a noeT gene responsible for the unusual acetylation of the nodulation factors.</title>
        <authorList>
            <person name="Osterman J."/>
            <person name="Marsh J."/>
            <person name="Laine P.K."/>
            <person name="Zeng Z."/>
            <person name="Alatalo E."/>
            <person name="Sullivan J.T."/>
            <person name="Young J.P."/>
            <person name="Thomas-Oates J."/>
            <person name="Paulin L."/>
            <person name="Lindstrom K."/>
        </authorList>
    </citation>
    <scope>NUCLEOTIDE SEQUENCE [LARGE SCALE GENOMIC DNA]</scope>
    <source>
        <strain evidence="4">HAMBI 540</strain>
    </source>
</reference>
<dbReference type="PANTHER" id="PTHR33713:SF6">
    <property type="entry name" value="ANTITOXIN YEFM"/>
    <property type="match status" value="1"/>
</dbReference>
<accession>A0A068SV24</accession>
<dbReference type="Proteomes" id="UP000028181">
    <property type="component" value="Chromosome I"/>
</dbReference>
<dbReference type="RefSeq" id="WP_038588724.1">
    <property type="nucleotide sequence ID" value="NZ_HG938353.1"/>
</dbReference>
<dbReference type="HOGENOM" id="CLU_155837_1_1_5"/>
<dbReference type="Gene3D" id="3.40.1620.10">
    <property type="entry name" value="YefM-like domain"/>
    <property type="match status" value="1"/>
</dbReference>
<evidence type="ECO:0000256" key="1">
    <source>
        <dbReference type="ARBA" id="ARBA00009981"/>
    </source>
</evidence>
<dbReference type="InterPro" id="IPR036165">
    <property type="entry name" value="YefM-like_sf"/>
</dbReference>
<dbReference type="EMBL" id="HG938353">
    <property type="protein sequence ID" value="CDN48885.1"/>
    <property type="molecule type" value="Genomic_DNA"/>
</dbReference>
<evidence type="ECO:0000313" key="3">
    <source>
        <dbReference type="EMBL" id="CDN48885.1"/>
    </source>
</evidence>
<dbReference type="OrthoDB" id="9802003at2"/>
<sequence>MRTVMFSQARQELASLLDEVSNDRAPIEIMRRDKPSAILIDKDEYEGMLETLHLMSTPANATRLIEAIANVNDGSKLIVHDLIEPEDYIPNKKAD</sequence>
<dbReference type="InterPro" id="IPR006442">
    <property type="entry name" value="Antitoxin_Phd/YefM"/>
</dbReference>
<dbReference type="GeneID" id="24255282"/>
<evidence type="ECO:0000256" key="2">
    <source>
        <dbReference type="RuleBase" id="RU362080"/>
    </source>
</evidence>
<comment type="similarity">
    <text evidence="1 2">Belongs to the phD/YefM antitoxin family.</text>
</comment>
<dbReference type="PANTHER" id="PTHR33713">
    <property type="entry name" value="ANTITOXIN YAFN-RELATED"/>
    <property type="match status" value="1"/>
</dbReference>
<protein>
    <recommendedName>
        <fullName evidence="2">Antitoxin</fullName>
    </recommendedName>
</protein>
<evidence type="ECO:0000313" key="4">
    <source>
        <dbReference type="Proteomes" id="UP000028181"/>
    </source>
</evidence>
<dbReference type="SUPFAM" id="SSF143120">
    <property type="entry name" value="YefM-like"/>
    <property type="match status" value="1"/>
</dbReference>